<evidence type="ECO:0000313" key="1">
    <source>
        <dbReference type="EMBL" id="RIB08482.1"/>
    </source>
</evidence>
<name>A0A397UDY3_9GLOM</name>
<proteinExistence type="predicted"/>
<reference evidence="1 2" key="1">
    <citation type="submission" date="2018-06" db="EMBL/GenBank/DDBJ databases">
        <title>Comparative genomics reveals the genomic features of Rhizophagus irregularis, R. cerebriforme, R. diaphanum and Gigaspora rosea, and their symbiotic lifestyle signature.</title>
        <authorList>
            <person name="Morin E."/>
            <person name="San Clemente H."/>
            <person name="Chen E.C.H."/>
            <person name="De La Providencia I."/>
            <person name="Hainaut M."/>
            <person name="Kuo A."/>
            <person name="Kohler A."/>
            <person name="Murat C."/>
            <person name="Tang N."/>
            <person name="Roy S."/>
            <person name="Loubradou J."/>
            <person name="Henrissat B."/>
            <person name="Grigoriev I.V."/>
            <person name="Corradi N."/>
            <person name="Roux C."/>
            <person name="Martin F.M."/>
        </authorList>
    </citation>
    <scope>NUCLEOTIDE SEQUENCE [LARGE SCALE GENOMIC DNA]</scope>
    <source>
        <strain evidence="1 2">DAOM 194757</strain>
    </source>
</reference>
<keyword evidence="2" id="KW-1185">Reference proteome</keyword>
<protein>
    <submittedName>
        <fullName evidence="1">Uncharacterized protein</fullName>
    </submittedName>
</protein>
<dbReference type="AlphaFoldDB" id="A0A397UDY3"/>
<dbReference type="EMBL" id="QKWP01001504">
    <property type="protein sequence ID" value="RIB08482.1"/>
    <property type="molecule type" value="Genomic_DNA"/>
</dbReference>
<organism evidence="1 2">
    <name type="scientific">Gigaspora rosea</name>
    <dbReference type="NCBI Taxonomy" id="44941"/>
    <lineage>
        <taxon>Eukaryota</taxon>
        <taxon>Fungi</taxon>
        <taxon>Fungi incertae sedis</taxon>
        <taxon>Mucoromycota</taxon>
        <taxon>Glomeromycotina</taxon>
        <taxon>Glomeromycetes</taxon>
        <taxon>Diversisporales</taxon>
        <taxon>Gigasporaceae</taxon>
        <taxon>Gigaspora</taxon>
    </lineage>
</organism>
<gene>
    <name evidence="1" type="ORF">C2G38_2045128</name>
</gene>
<comment type="caution">
    <text evidence="1">The sequence shown here is derived from an EMBL/GenBank/DDBJ whole genome shotgun (WGS) entry which is preliminary data.</text>
</comment>
<dbReference type="OrthoDB" id="2383742at2759"/>
<sequence length="141" mass="16096">MNKKINKELLSVNNNNDELAKMSDTTKDESINQDFSLNVNWALKENIKFGNKGAKKHIKKKVLQYLQSFFLADNLKAADRYSLENMHADFEYLARNSEILVEDVPIVKTIKGWIGRYSASFKKDASEQALTEASNNEHALV</sequence>
<accession>A0A397UDY3</accession>
<dbReference type="Proteomes" id="UP000266673">
    <property type="component" value="Unassembled WGS sequence"/>
</dbReference>
<evidence type="ECO:0000313" key="2">
    <source>
        <dbReference type="Proteomes" id="UP000266673"/>
    </source>
</evidence>